<dbReference type="InterPro" id="IPR049202">
    <property type="entry name" value="DUF6817"/>
</dbReference>
<comment type="caution">
    <text evidence="3">The sequence shown here is derived from an EMBL/GenBank/DDBJ whole genome shotgun (WGS) entry which is preliminary data.</text>
</comment>
<organism evidence="3 4">
    <name type="scientific">Triparma columacea</name>
    <dbReference type="NCBI Taxonomy" id="722753"/>
    <lineage>
        <taxon>Eukaryota</taxon>
        <taxon>Sar</taxon>
        <taxon>Stramenopiles</taxon>
        <taxon>Ochrophyta</taxon>
        <taxon>Bolidophyceae</taxon>
        <taxon>Parmales</taxon>
        <taxon>Triparmaceae</taxon>
        <taxon>Triparma</taxon>
    </lineage>
</organism>
<evidence type="ECO:0000313" key="3">
    <source>
        <dbReference type="EMBL" id="GMI35169.1"/>
    </source>
</evidence>
<gene>
    <name evidence="3" type="ORF">TrCOL_g6715</name>
</gene>
<evidence type="ECO:0000259" key="2">
    <source>
        <dbReference type="Pfam" id="PF20680"/>
    </source>
</evidence>
<keyword evidence="4" id="KW-1185">Reference proteome</keyword>
<feature type="chain" id="PRO_5040981621" description="DUF6817 domain-containing protein" evidence="1">
    <location>
        <begin position="25"/>
        <end position="298"/>
    </location>
</feature>
<dbReference type="Proteomes" id="UP001165065">
    <property type="component" value="Unassembled WGS sequence"/>
</dbReference>
<protein>
    <recommendedName>
        <fullName evidence="2">DUF6817 domain-containing protein</fullName>
    </recommendedName>
</protein>
<dbReference type="Pfam" id="PF20680">
    <property type="entry name" value="DUF6817"/>
    <property type="match status" value="1"/>
</dbReference>
<name>A0A9W7L620_9STRA</name>
<proteinExistence type="predicted"/>
<evidence type="ECO:0000313" key="4">
    <source>
        <dbReference type="Proteomes" id="UP001165065"/>
    </source>
</evidence>
<feature type="signal peptide" evidence="1">
    <location>
        <begin position="1"/>
        <end position="24"/>
    </location>
</feature>
<dbReference type="OrthoDB" id="2306007at2759"/>
<reference evidence="4" key="1">
    <citation type="journal article" date="2023" name="Commun. Biol.">
        <title>Genome analysis of Parmales, the sister group of diatoms, reveals the evolutionary specialization of diatoms from phago-mixotrophs to photoautotrophs.</title>
        <authorList>
            <person name="Ban H."/>
            <person name="Sato S."/>
            <person name="Yoshikawa S."/>
            <person name="Yamada K."/>
            <person name="Nakamura Y."/>
            <person name="Ichinomiya M."/>
            <person name="Sato N."/>
            <person name="Blanc-Mathieu R."/>
            <person name="Endo H."/>
            <person name="Kuwata A."/>
            <person name="Ogata H."/>
        </authorList>
    </citation>
    <scope>NUCLEOTIDE SEQUENCE [LARGE SCALE GENOMIC DNA]</scope>
</reference>
<dbReference type="EMBL" id="BRYA01000052">
    <property type="protein sequence ID" value="GMI35169.1"/>
    <property type="molecule type" value="Genomic_DNA"/>
</dbReference>
<feature type="domain" description="DUF6817" evidence="2">
    <location>
        <begin position="52"/>
        <end position="136"/>
    </location>
</feature>
<keyword evidence="1" id="KW-0732">Signal</keyword>
<sequence>MRSPPFLLLFFILIFSPLLTTVSSTSSTSSTLPHAVEVYKSPPITSSLETYLHTLVPSSITHTGDTDFSSHLSGVGRLLQGWGSPPFLVNSGLFHSLYGTEGFQGYKVPWGERSKVGSVIGEESERFAFWFCVVDRLAVDEACRFLVEAGKGGEEVTLRSRPELGAFDMVLSYGDFLAFVELQLADWMEQVEGAAGKENELFGWRKGEAWSYRRYGYRDMVTLLSRELGDRGDIIRRTYRDVMGREPEGTRGLVQEVTPPMNEAAKEAREVWRTVKGGMEEERWKVRRLGETGGDEEL</sequence>
<dbReference type="AlphaFoldDB" id="A0A9W7L620"/>
<evidence type="ECO:0000256" key="1">
    <source>
        <dbReference type="SAM" id="SignalP"/>
    </source>
</evidence>
<accession>A0A9W7L620</accession>